<sequence length="333" mass="36065">MKIKDLKLAIALCVIFFSLRSHAGPDVEIVDKEALAILSADAKLVKLAEGFKWTEGPLWVDKDGGYLLFSDIPNNQVLKYSDQAGLSVYLEPSGATGIAPHDSKQGSNGLLLNNEGQLVLLQQGDRRVAVMDAPLHSPVPKFITLAGEFDGKRFNSPNDAVYHKNGDLYFTDPTYGLTGGAESPHRELDVMGIYAVSPDGSVRLIDDSIKFPNGIGLSPDNRKLYVGVSDNEMPRWYAFDLDKSGNASNKQVIYDAFEYKKKSGQPGYPDGMAVSSKGIIFGTGPGGVWVFSPEGKLLARIQTGKATANCALSADEKTLFLTAHDVVYSFPLK</sequence>
<dbReference type="Pfam" id="PF08450">
    <property type="entry name" value="SGL"/>
    <property type="match status" value="1"/>
</dbReference>
<proteinExistence type="predicted"/>
<keyword evidence="5" id="KW-1185">Reference proteome</keyword>
<evidence type="ECO:0000256" key="1">
    <source>
        <dbReference type="ARBA" id="ARBA00022801"/>
    </source>
</evidence>
<evidence type="ECO:0000313" key="4">
    <source>
        <dbReference type="EMBL" id="MFC3120674.1"/>
    </source>
</evidence>
<evidence type="ECO:0000313" key="5">
    <source>
        <dbReference type="Proteomes" id="UP001595478"/>
    </source>
</evidence>
<dbReference type="InterPro" id="IPR051262">
    <property type="entry name" value="SMP-30/CGR1_Lactonase"/>
</dbReference>
<reference evidence="5" key="1">
    <citation type="journal article" date="2019" name="Int. J. Syst. Evol. Microbiol.">
        <title>The Global Catalogue of Microorganisms (GCM) 10K type strain sequencing project: providing services to taxonomists for standard genome sequencing and annotation.</title>
        <authorList>
            <consortium name="The Broad Institute Genomics Platform"/>
            <consortium name="The Broad Institute Genome Sequencing Center for Infectious Disease"/>
            <person name="Wu L."/>
            <person name="Ma J."/>
        </authorList>
    </citation>
    <scope>NUCLEOTIDE SEQUENCE [LARGE SCALE GENOMIC DNA]</scope>
    <source>
        <strain evidence="5">KCTC 52473</strain>
    </source>
</reference>
<keyword evidence="1" id="KW-0378">Hydrolase</keyword>
<dbReference type="PANTHER" id="PTHR47572:SF4">
    <property type="entry name" value="LACTONASE DRP35"/>
    <property type="match status" value="1"/>
</dbReference>
<organism evidence="4 5">
    <name type="scientific">Agaribacter flavus</name>
    <dbReference type="NCBI Taxonomy" id="1902781"/>
    <lineage>
        <taxon>Bacteria</taxon>
        <taxon>Pseudomonadati</taxon>
        <taxon>Pseudomonadota</taxon>
        <taxon>Gammaproteobacteria</taxon>
        <taxon>Alteromonadales</taxon>
        <taxon>Alteromonadaceae</taxon>
        <taxon>Agaribacter</taxon>
    </lineage>
</organism>
<keyword evidence="2" id="KW-0732">Signal</keyword>
<evidence type="ECO:0000256" key="2">
    <source>
        <dbReference type="SAM" id="SignalP"/>
    </source>
</evidence>
<feature type="signal peptide" evidence="2">
    <location>
        <begin position="1"/>
        <end position="23"/>
    </location>
</feature>
<dbReference type="RefSeq" id="WP_376918806.1">
    <property type="nucleotide sequence ID" value="NZ_JBHRSW010000005.1"/>
</dbReference>
<feature type="chain" id="PRO_5045180011" evidence="2">
    <location>
        <begin position="24"/>
        <end position="333"/>
    </location>
</feature>
<comment type="caution">
    <text evidence="4">The sequence shown here is derived from an EMBL/GenBank/DDBJ whole genome shotgun (WGS) entry which is preliminary data.</text>
</comment>
<dbReference type="PANTHER" id="PTHR47572">
    <property type="entry name" value="LIPOPROTEIN-RELATED"/>
    <property type="match status" value="1"/>
</dbReference>
<protein>
    <submittedName>
        <fullName evidence="4">SMP-30/gluconolactonase/LRE family protein</fullName>
    </submittedName>
</protein>
<name>A0ABV7FK70_9ALTE</name>
<dbReference type="SUPFAM" id="SSF63829">
    <property type="entry name" value="Calcium-dependent phosphotriesterase"/>
    <property type="match status" value="1"/>
</dbReference>
<evidence type="ECO:0000259" key="3">
    <source>
        <dbReference type="Pfam" id="PF08450"/>
    </source>
</evidence>
<dbReference type="InterPro" id="IPR013658">
    <property type="entry name" value="SGL"/>
</dbReference>
<feature type="domain" description="SMP-30/Gluconolactonase/LRE-like region" evidence="3">
    <location>
        <begin position="53"/>
        <end position="324"/>
    </location>
</feature>
<dbReference type="Proteomes" id="UP001595478">
    <property type="component" value="Unassembled WGS sequence"/>
</dbReference>
<dbReference type="Gene3D" id="2.120.10.30">
    <property type="entry name" value="TolB, C-terminal domain"/>
    <property type="match status" value="1"/>
</dbReference>
<accession>A0ABV7FK70</accession>
<gene>
    <name evidence="4" type="ORF">ACFOHL_03505</name>
</gene>
<dbReference type="EMBL" id="JBHRSW010000005">
    <property type="protein sequence ID" value="MFC3120674.1"/>
    <property type="molecule type" value="Genomic_DNA"/>
</dbReference>
<dbReference type="InterPro" id="IPR011042">
    <property type="entry name" value="6-blade_b-propeller_TolB-like"/>
</dbReference>